<keyword evidence="4" id="KW-1185">Reference proteome</keyword>
<dbReference type="PROSITE" id="PS50878">
    <property type="entry name" value="RT_POL"/>
    <property type="match status" value="1"/>
</dbReference>
<keyword evidence="1" id="KW-0732">Signal</keyword>
<sequence length="158" mass="17250">MLAADSGLYSILILLDLSSAFDTVDHNVLISRLKNSAGISDVVLDWFIFCLSNRSFSVMLADASSSCAPHVCGVPQGSILGPLLFTVYILPLGQILQSYGINFHCYLNDSKSEVIITPSSLSPADLEKVIHAFITSRLSEWRCGLRPEAGRAKWICSR</sequence>
<proteinExistence type="predicted"/>
<feature type="chain" id="PRO_5025344807" description="Reverse transcriptase domain-containing protein" evidence="1">
    <location>
        <begin position="21"/>
        <end position="158"/>
    </location>
</feature>
<feature type="signal peptide" evidence="1">
    <location>
        <begin position="1"/>
        <end position="20"/>
    </location>
</feature>
<dbReference type="Ensembl" id="ENSMMDT00005009916.1">
    <property type="protein sequence ID" value="ENSMMDP00005009613.1"/>
    <property type="gene ID" value="ENSMMDG00005005261.1"/>
</dbReference>
<protein>
    <recommendedName>
        <fullName evidence="2">Reverse transcriptase domain-containing protein</fullName>
    </recommendedName>
</protein>
<evidence type="ECO:0000313" key="4">
    <source>
        <dbReference type="Proteomes" id="UP000472263"/>
    </source>
</evidence>
<reference evidence="3" key="2">
    <citation type="submission" date="2025-08" db="UniProtKB">
        <authorList>
            <consortium name="Ensembl"/>
        </authorList>
    </citation>
    <scope>IDENTIFICATION</scope>
</reference>
<organism evidence="3 4">
    <name type="scientific">Myripristis murdjan</name>
    <name type="common">pinecone soldierfish</name>
    <dbReference type="NCBI Taxonomy" id="586833"/>
    <lineage>
        <taxon>Eukaryota</taxon>
        <taxon>Metazoa</taxon>
        <taxon>Chordata</taxon>
        <taxon>Craniata</taxon>
        <taxon>Vertebrata</taxon>
        <taxon>Euteleostomi</taxon>
        <taxon>Actinopterygii</taxon>
        <taxon>Neopterygii</taxon>
        <taxon>Teleostei</taxon>
        <taxon>Neoteleostei</taxon>
        <taxon>Acanthomorphata</taxon>
        <taxon>Holocentriformes</taxon>
        <taxon>Holocentridae</taxon>
        <taxon>Myripristis</taxon>
    </lineage>
</organism>
<evidence type="ECO:0000313" key="3">
    <source>
        <dbReference type="Ensembl" id="ENSMMDP00005009613.1"/>
    </source>
</evidence>
<dbReference type="GeneTree" id="ENSGT01150000286909"/>
<evidence type="ECO:0000259" key="2">
    <source>
        <dbReference type="PROSITE" id="PS50878"/>
    </source>
</evidence>
<name>A0A667X6P4_9TELE</name>
<reference evidence="3" key="3">
    <citation type="submission" date="2025-09" db="UniProtKB">
        <authorList>
            <consortium name="Ensembl"/>
        </authorList>
    </citation>
    <scope>IDENTIFICATION</scope>
</reference>
<dbReference type="AlphaFoldDB" id="A0A667X6P4"/>
<dbReference type="Proteomes" id="UP000472263">
    <property type="component" value="Chromosome 2"/>
</dbReference>
<reference evidence="3" key="1">
    <citation type="submission" date="2019-06" db="EMBL/GenBank/DDBJ databases">
        <authorList>
            <consortium name="Wellcome Sanger Institute Data Sharing"/>
        </authorList>
    </citation>
    <scope>NUCLEOTIDE SEQUENCE [LARGE SCALE GENOMIC DNA]</scope>
</reference>
<dbReference type="Pfam" id="PF00078">
    <property type="entry name" value="RVT_1"/>
    <property type="match status" value="1"/>
</dbReference>
<feature type="domain" description="Reverse transcriptase" evidence="2">
    <location>
        <begin position="1"/>
        <end position="158"/>
    </location>
</feature>
<dbReference type="InterPro" id="IPR000477">
    <property type="entry name" value="RT_dom"/>
</dbReference>
<dbReference type="InParanoid" id="A0A667X6P4"/>
<accession>A0A667X6P4</accession>
<dbReference type="PANTHER" id="PTHR33332">
    <property type="entry name" value="REVERSE TRANSCRIPTASE DOMAIN-CONTAINING PROTEIN"/>
    <property type="match status" value="1"/>
</dbReference>
<evidence type="ECO:0000256" key="1">
    <source>
        <dbReference type="SAM" id="SignalP"/>
    </source>
</evidence>